<keyword evidence="1" id="KW-0812">Transmembrane</keyword>
<sequence length="48" mass="5671">MFELLFFLFTFVLYILTFILYFVLVSLPVHCLLGDVVFLNITVKWNPA</sequence>
<reference evidence="2" key="2">
    <citation type="journal article" date="2015" name="Fish Shellfish Immunol.">
        <title>Early steps in the European eel (Anguilla anguilla)-Vibrio vulnificus interaction in the gills: Role of the RtxA13 toxin.</title>
        <authorList>
            <person name="Callol A."/>
            <person name="Pajuelo D."/>
            <person name="Ebbesson L."/>
            <person name="Teles M."/>
            <person name="MacKenzie S."/>
            <person name="Amaro C."/>
        </authorList>
    </citation>
    <scope>NUCLEOTIDE SEQUENCE</scope>
</reference>
<organism evidence="2">
    <name type="scientific">Anguilla anguilla</name>
    <name type="common">European freshwater eel</name>
    <name type="synonym">Muraena anguilla</name>
    <dbReference type="NCBI Taxonomy" id="7936"/>
    <lineage>
        <taxon>Eukaryota</taxon>
        <taxon>Metazoa</taxon>
        <taxon>Chordata</taxon>
        <taxon>Craniata</taxon>
        <taxon>Vertebrata</taxon>
        <taxon>Euteleostomi</taxon>
        <taxon>Actinopterygii</taxon>
        <taxon>Neopterygii</taxon>
        <taxon>Teleostei</taxon>
        <taxon>Anguilliformes</taxon>
        <taxon>Anguillidae</taxon>
        <taxon>Anguilla</taxon>
    </lineage>
</organism>
<name>A0A0E9WFF3_ANGAN</name>
<reference evidence="2" key="1">
    <citation type="submission" date="2014-11" db="EMBL/GenBank/DDBJ databases">
        <authorList>
            <person name="Amaro Gonzalez C."/>
        </authorList>
    </citation>
    <scope>NUCLEOTIDE SEQUENCE</scope>
</reference>
<accession>A0A0E9WFF3</accession>
<keyword evidence="1" id="KW-1133">Transmembrane helix</keyword>
<dbReference type="AlphaFoldDB" id="A0A0E9WFF3"/>
<dbReference type="EMBL" id="GBXM01019490">
    <property type="protein sequence ID" value="JAH89087.1"/>
    <property type="molecule type" value="Transcribed_RNA"/>
</dbReference>
<feature type="transmembrane region" description="Helical" evidence="1">
    <location>
        <begin position="6"/>
        <end position="24"/>
    </location>
</feature>
<proteinExistence type="predicted"/>
<evidence type="ECO:0000256" key="1">
    <source>
        <dbReference type="SAM" id="Phobius"/>
    </source>
</evidence>
<keyword evidence="1" id="KW-0472">Membrane</keyword>
<evidence type="ECO:0000313" key="2">
    <source>
        <dbReference type="EMBL" id="JAH89087.1"/>
    </source>
</evidence>
<protein>
    <submittedName>
        <fullName evidence="2">Uncharacterized protein</fullName>
    </submittedName>
</protein>